<accession>A0AAV4VEN4</accession>
<evidence type="ECO:0000313" key="2">
    <source>
        <dbReference type="Proteomes" id="UP001054945"/>
    </source>
</evidence>
<proteinExistence type="predicted"/>
<sequence>MKEICYAALTFCNLGDTSKEYIWCVDILYSLERNENLSGIQIYCNLNTLIPKQSDGRFWFGITCWIPNQTIVVRKPNRLTCCSTIPFQLKRILKSKQNLRKWERLSTEYIQLIE</sequence>
<dbReference type="Proteomes" id="UP001054945">
    <property type="component" value="Unassembled WGS sequence"/>
</dbReference>
<protein>
    <submittedName>
        <fullName evidence="1">Uncharacterized protein</fullName>
    </submittedName>
</protein>
<evidence type="ECO:0000313" key="1">
    <source>
        <dbReference type="EMBL" id="GIY68503.1"/>
    </source>
</evidence>
<keyword evidence="2" id="KW-1185">Reference proteome</keyword>
<organism evidence="1 2">
    <name type="scientific">Caerostris extrusa</name>
    <name type="common">Bark spider</name>
    <name type="synonym">Caerostris bankana</name>
    <dbReference type="NCBI Taxonomy" id="172846"/>
    <lineage>
        <taxon>Eukaryota</taxon>
        <taxon>Metazoa</taxon>
        <taxon>Ecdysozoa</taxon>
        <taxon>Arthropoda</taxon>
        <taxon>Chelicerata</taxon>
        <taxon>Arachnida</taxon>
        <taxon>Araneae</taxon>
        <taxon>Araneomorphae</taxon>
        <taxon>Entelegynae</taxon>
        <taxon>Araneoidea</taxon>
        <taxon>Araneidae</taxon>
        <taxon>Caerostris</taxon>
    </lineage>
</organism>
<reference evidence="1 2" key="1">
    <citation type="submission" date="2021-06" db="EMBL/GenBank/DDBJ databases">
        <title>Caerostris extrusa draft genome.</title>
        <authorList>
            <person name="Kono N."/>
            <person name="Arakawa K."/>
        </authorList>
    </citation>
    <scope>NUCLEOTIDE SEQUENCE [LARGE SCALE GENOMIC DNA]</scope>
</reference>
<dbReference type="EMBL" id="BPLR01014387">
    <property type="protein sequence ID" value="GIY68503.1"/>
    <property type="molecule type" value="Genomic_DNA"/>
</dbReference>
<dbReference type="AlphaFoldDB" id="A0AAV4VEN4"/>
<gene>
    <name evidence="1" type="ORF">CEXT_338461</name>
</gene>
<comment type="caution">
    <text evidence="1">The sequence shown here is derived from an EMBL/GenBank/DDBJ whole genome shotgun (WGS) entry which is preliminary data.</text>
</comment>
<name>A0AAV4VEN4_CAEEX</name>